<feature type="domain" description="Nudix hydrolase" evidence="2">
    <location>
        <begin position="9"/>
        <end position="146"/>
    </location>
</feature>
<evidence type="ECO:0000313" key="3">
    <source>
        <dbReference type="EMBL" id="PJC24469.1"/>
    </source>
</evidence>
<dbReference type="PANTHER" id="PTHR46638:SF1">
    <property type="entry name" value="CORRINOID ADENOSYLTRANSFERASE"/>
    <property type="match status" value="1"/>
</dbReference>
<dbReference type="InterPro" id="IPR020084">
    <property type="entry name" value="NUDIX_hydrolase_CS"/>
</dbReference>
<evidence type="ECO:0000256" key="1">
    <source>
        <dbReference type="ARBA" id="ARBA00022801"/>
    </source>
</evidence>
<keyword evidence="1" id="KW-0378">Hydrolase</keyword>
<reference evidence="4" key="1">
    <citation type="submission" date="2017-09" db="EMBL/GenBank/DDBJ databases">
        <title>Depth-based differentiation of microbial function through sediment-hosted aquifers and enrichment of novel symbionts in the deep terrestrial subsurface.</title>
        <authorList>
            <person name="Probst A.J."/>
            <person name="Ladd B."/>
            <person name="Jarett J.K."/>
            <person name="Geller-Mcgrath D.E."/>
            <person name="Sieber C.M.K."/>
            <person name="Emerson J.B."/>
            <person name="Anantharaman K."/>
            <person name="Thomas B.C."/>
            <person name="Malmstrom R."/>
            <person name="Stieglmeier M."/>
            <person name="Klingl A."/>
            <person name="Woyke T."/>
            <person name="Ryan C.M."/>
            <person name="Banfield J.F."/>
        </authorList>
    </citation>
    <scope>NUCLEOTIDE SEQUENCE [LARGE SCALE GENOMIC DNA]</scope>
</reference>
<dbReference type="Pfam" id="PF00293">
    <property type="entry name" value="NUDIX"/>
    <property type="match status" value="1"/>
</dbReference>
<sequence length="337" mass="38098">MIRLRSMDLMYVANKAAIVNEKNEILLVGDAGTHHTEVSRGKLDLPGGRMAKGENPRQGLDREVFEETGIDISKHEVEIIGASNWYIGGDENKEQVTGIFWLVRVQGNQEVILSDEHSFFVWHRIDKTPEWETYSFTDYLLKELRKKFEIQEADPSILGRQGYGLIQLYHGHGKGKTTAALGLAMRAAGAGKKVAIVYFDKGGSAHYSERALLDQIDNIDYFVSGRDRIDEKGRFDFSIIEKDKIEARRGLKIAEDLLSGEYDLVVLDEINSTIALGMLDVIEVIEVIKEKKSSVELILTGRDPHSELLNRAHLVTEMKPQKHYFYSGVKAREGLDY</sequence>
<evidence type="ECO:0000313" key="4">
    <source>
        <dbReference type="Proteomes" id="UP000230251"/>
    </source>
</evidence>
<name>A0A2M8EP08_9BACT</name>
<comment type="caution">
    <text evidence="3">The sequence shown here is derived from an EMBL/GenBank/DDBJ whole genome shotgun (WGS) entry which is preliminary data.</text>
</comment>
<dbReference type="InterPro" id="IPR000086">
    <property type="entry name" value="NUDIX_hydrolase_dom"/>
</dbReference>
<dbReference type="SUPFAM" id="SSF52540">
    <property type="entry name" value="P-loop containing nucleoside triphosphate hydrolases"/>
    <property type="match status" value="1"/>
</dbReference>
<dbReference type="GO" id="GO:0008817">
    <property type="term" value="F:corrinoid adenosyltransferase activity"/>
    <property type="evidence" value="ECO:0007669"/>
    <property type="project" value="InterPro"/>
</dbReference>
<dbReference type="PROSITE" id="PS51462">
    <property type="entry name" value="NUDIX"/>
    <property type="match status" value="1"/>
</dbReference>
<dbReference type="InterPro" id="IPR003724">
    <property type="entry name" value="CblAdoTrfase_CobA"/>
</dbReference>
<dbReference type="GO" id="GO:0005524">
    <property type="term" value="F:ATP binding"/>
    <property type="evidence" value="ECO:0007669"/>
    <property type="project" value="InterPro"/>
</dbReference>
<accession>A0A2M8EP08</accession>
<dbReference type="AlphaFoldDB" id="A0A2M8EP08"/>
<dbReference type="PANTHER" id="PTHR46638">
    <property type="entry name" value="CORRINOID ADENOSYLTRANSFERASE"/>
    <property type="match status" value="1"/>
</dbReference>
<dbReference type="Gene3D" id="3.90.79.10">
    <property type="entry name" value="Nucleoside Triphosphate Pyrophosphohydrolase"/>
    <property type="match status" value="1"/>
</dbReference>
<dbReference type="InterPro" id="IPR015797">
    <property type="entry name" value="NUDIX_hydrolase-like_dom_sf"/>
</dbReference>
<dbReference type="Gene3D" id="3.40.50.300">
    <property type="entry name" value="P-loop containing nucleotide triphosphate hydrolases"/>
    <property type="match status" value="1"/>
</dbReference>
<dbReference type="SUPFAM" id="SSF55811">
    <property type="entry name" value="Nudix"/>
    <property type="match status" value="1"/>
</dbReference>
<dbReference type="InterPro" id="IPR027417">
    <property type="entry name" value="P-loop_NTPase"/>
</dbReference>
<dbReference type="GO" id="GO:0016787">
    <property type="term" value="F:hydrolase activity"/>
    <property type="evidence" value="ECO:0007669"/>
    <property type="project" value="UniProtKB-KW"/>
</dbReference>
<evidence type="ECO:0000259" key="2">
    <source>
        <dbReference type="PROSITE" id="PS51462"/>
    </source>
</evidence>
<protein>
    <recommendedName>
        <fullName evidence="2">Nudix hydrolase domain-containing protein</fullName>
    </recommendedName>
</protein>
<dbReference type="Pfam" id="PF02572">
    <property type="entry name" value="CobA_CobO_BtuR"/>
    <property type="match status" value="1"/>
</dbReference>
<dbReference type="EMBL" id="PFSI01000037">
    <property type="protein sequence ID" value="PJC24469.1"/>
    <property type="molecule type" value="Genomic_DNA"/>
</dbReference>
<dbReference type="PROSITE" id="PS00893">
    <property type="entry name" value="NUDIX_BOX"/>
    <property type="match status" value="1"/>
</dbReference>
<gene>
    <name evidence="3" type="ORF">CO057_02640</name>
</gene>
<dbReference type="Proteomes" id="UP000230251">
    <property type="component" value="Unassembled WGS sequence"/>
</dbReference>
<dbReference type="GO" id="GO:0009236">
    <property type="term" value="P:cobalamin biosynthetic process"/>
    <property type="evidence" value="ECO:0007669"/>
    <property type="project" value="InterPro"/>
</dbReference>
<organism evidence="3 4">
    <name type="scientific">Candidatus Uhrbacteria bacterium CG_4_9_14_0_2_um_filter_41_50</name>
    <dbReference type="NCBI Taxonomy" id="1975031"/>
    <lineage>
        <taxon>Bacteria</taxon>
        <taxon>Candidatus Uhriibacteriota</taxon>
    </lineage>
</organism>
<proteinExistence type="predicted"/>